<name>A0A2N9IMS4_FAGSY</name>
<dbReference type="GO" id="GO:0043531">
    <property type="term" value="F:ADP binding"/>
    <property type="evidence" value="ECO:0007669"/>
    <property type="project" value="InterPro"/>
</dbReference>
<keyword evidence="2" id="KW-0433">Leucine-rich repeat</keyword>
<comment type="similarity">
    <text evidence="1">Belongs to the disease resistance NB-LRR family.</text>
</comment>
<keyword evidence="3" id="KW-0677">Repeat</keyword>
<dbReference type="PANTHER" id="PTHR33463">
    <property type="entry name" value="NB-ARC DOMAIN-CONTAINING PROTEIN-RELATED"/>
    <property type="match status" value="1"/>
</dbReference>
<evidence type="ECO:0000256" key="3">
    <source>
        <dbReference type="ARBA" id="ARBA00022737"/>
    </source>
</evidence>
<dbReference type="GO" id="GO:0006952">
    <property type="term" value="P:defense response"/>
    <property type="evidence" value="ECO:0007669"/>
    <property type="project" value="UniProtKB-KW"/>
</dbReference>
<keyword evidence="4" id="KW-0547">Nucleotide-binding</keyword>
<evidence type="ECO:0000256" key="5">
    <source>
        <dbReference type="ARBA" id="ARBA00022821"/>
    </source>
</evidence>
<keyword evidence="6" id="KW-0067">ATP-binding</keyword>
<dbReference type="Gene3D" id="3.40.50.300">
    <property type="entry name" value="P-loop containing nucleotide triphosphate hydrolases"/>
    <property type="match status" value="1"/>
</dbReference>
<evidence type="ECO:0000256" key="4">
    <source>
        <dbReference type="ARBA" id="ARBA00022741"/>
    </source>
</evidence>
<protein>
    <recommendedName>
        <fullName evidence="7">NB-ARC domain-containing protein</fullName>
    </recommendedName>
</protein>
<dbReference type="InterPro" id="IPR027417">
    <property type="entry name" value="P-loop_NTPase"/>
</dbReference>
<organism evidence="8">
    <name type="scientific">Fagus sylvatica</name>
    <name type="common">Beechnut</name>
    <dbReference type="NCBI Taxonomy" id="28930"/>
    <lineage>
        <taxon>Eukaryota</taxon>
        <taxon>Viridiplantae</taxon>
        <taxon>Streptophyta</taxon>
        <taxon>Embryophyta</taxon>
        <taxon>Tracheophyta</taxon>
        <taxon>Spermatophyta</taxon>
        <taxon>Magnoliopsida</taxon>
        <taxon>eudicotyledons</taxon>
        <taxon>Gunneridae</taxon>
        <taxon>Pentapetalae</taxon>
        <taxon>rosids</taxon>
        <taxon>fabids</taxon>
        <taxon>Fagales</taxon>
        <taxon>Fagaceae</taxon>
        <taxon>Fagus</taxon>
    </lineage>
</organism>
<dbReference type="InterPro" id="IPR032675">
    <property type="entry name" value="LRR_dom_sf"/>
</dbReference>
<gene>
    <name evidence="8" type="ORF">FSB_LOCUS54768</name>
</gene>
<proteinExistence type="inferred from homology"/>
<dbReference type="FunFam" id="3.40.50.300:FF:001091">
    <property type="entry name" value="Probable disease resistance protein At1g61300"/>
    <property type="match status" value="1"/>
</dbReference>
<accession>A0A2N9IMS4</accession>
<dbReference type="Gene3D" id="3.80.10.10">
    <property type="entry name" value="Ribonuclease Inhibitor"/>
    <property type="match status" value="1"/>
</dbReference>
<dbReference type="PRINTS" id="PR00364">
    <property type="entry name" value="DISEASERSIST"/>
</dbReference>
<dbReference type="AlphaFoldDB" id="A0A2N9IMS4"/>
<evidence type="ECO:0000313" key="8">
    <source>
        <dbReference type="EMBL" id="SPD26886.1"/>
    </source>
</evidence>
<dbReference type="SUPFAM" id="SSF52540">
    <property type="entry name" value="P-loop containing nucleoside triphosphate hydrolases"/>
    <property type="match status" value="1"/>
</dbReference>
<feature type="domain" description="NB-ARC" evidence="7">
    <location>
        <begin position="6"/>
        <end position="156"/>
    </location>
</feature>
<dbReference type="Pfam" id="PF00931">
    <property type="entry name" value="NB-ARC"/>
    <property type="match status" value="1"/>
</dbReference>
<dbReference type="InterPro" id="IPR050905">
    <property type="entry name" value="Plant_NBS-LRR"/>
</dbReference>
<evidence type="ECO:0000256" key="6">
    <source>
        <dbReference type="ARBA" id="ARBA00022840"/>
    </source>
</evidence>
<dbReference type="PANTHER" id="PTHR33463:SF135">
    <property type="entry name" value="RESISTANCE PROTEIN RPS2, PUTATIVE-RELATED"/>
    <property type="match status" value="1"/>
</dbReference>
<dbReference type="InterPro" id="IPR036388">
    <property type="entry name" value="WH-like_DNA-bd_sf"/>
</dbReference>
<keyword evidence="5" id="KW-0611">Plant defense</keyword>
<dbReference type="GO" id="GO:0005524">
    <property type="term" value="F:ATP binding"/>
    <property type="evidence" value="ECO:0007669"/>
    <property type="project" value="UniProtKB-KW"/>
</dbReference>
<dbReference type="Gene3D" id="1.10.10.10">
    <property type="entry name" value="Winged helix-like DNA-binding domain superfamily/Winged helix DNA-binding domain"/>
    <property type="match status" value="1"/>
</dbReference>
<dbReference type="Pfam" id="PF13855">
    <property type="entry name" value="LRR_8"/>
    <property type="match status" value="1"/>
</dbReference>
<evidence type="ECO:0000256" key="2">
    <source>
        <dbReference type="ARBA" id="ARBA00022614"/>
    </source>
</evidence>
<dbReference type="SUPFAM" id="SSF52058">
    <property type="entry name" value="L domain-like"/>
    <property type="match status" value="1"/>
</dbReference>
<evidence type="ECO:0000259" key="7">
    <source>
        <dbReference type="Pfam" id="PF00931"/>
    </source>
</evidence>
<dbReference type="EMBL" id="OIVN01006170">
    <property type="protein sequence ID" value="SPD26886.1"/>
    <property type="molecule type" value="Genomic_DNA"/>
</dbReference>
<dbReference type="InterPro" id="IPR042197">
    <property type="entry name" value="Apaf_helical"/>
</dbReference>
<dbReference type="Gene3D" id="1.10.8.430">
    <property type="entry name" value="Helical domain of apoptotic protease-activating factors"/>
    <property type="match status" value="1"/>
</dbReference>
<sequence length="628" mass="71637">MEALHDDTCKRIGLHGMGGVGKTTLVKEIYKKAKELNIFNNIVMTTVSRTPEIRIIQGEIAGFLNLKLDEESNTARAIRICLRIKSLEKILIIMDDVWTDINLEAIGIPSCDDHKGCKMLLATRSEHVCNLMRCQRKIPLNLLLEKESLALMRKITGVVDDCQPLNDVVLKVVEECKCLPIAIITVGKALIGKSLDEWNVAMHQLRRSRLVDIEGVEEEKNAYVGLKWSYDQLKRKTKLCFLLCSLFPEDYNIPIEELTRYAMGLEEYKDFHLLEDTRSQVRATINSLKDSSLLLEGIGKGYVKMHDMVRDVGLWIASKGENEFKLIACTHLDKNISFEGVTAISLMASNTKQYPDKLVCPTLNILLLGRNEGFKKISDTLFEGMNCLKVLRLEENILSSQSLQFLTNLQSLYLKNCDFIDNLSSLGKLKRLETLSFHRCGMDALPNELGEMGSLRMLDLTDCNKLEQIPPNLIQRLSRLEELIIDLWRFKNWDVEGKNAEISNANLSELNSLPSLVLLSLRLDLKRLPQGFVFPYLQRYYISINYPYSFNFLPNNPTFCDSRTLEIKDLNAFSMNAFNKLFCTVEYICIESCETECIVDTTKGNYSVMFANLVKLHLQDMSLSENNM</sequence>
<evidence type="ECO:0000256" key="1">
    <source>
        <dbReference type="ARBA" id="ARBA00008894"/>
    </source>
</evidence>
<dbReference type="InterPro" id="IPR001611">
    <property type="entry name" value="Leu-rich_rpt"/>
</dbReference>
<dbReference type="InterPro" id="IPR002182">
    <property type="entry name" value="NB-ARC"/>
</dbReference>
<reference evidence="8" key="1">
    <citation type="submission" date="2018-02" db="EMBL/GenBank/DDBJ databases">
        <authorList>
            <person name="Cohen D.B."/>
            <person name="Kent A.D."/>
        </authorList>
    </citation>
    <scope>NUCLEOTIDE SEQUENCE</scope>
</reference>